<keyword evidence="2" id="KW-1185">Reference proteome</keyword>
<accession>A0ACC1MX81</accession>
<dbReference type="Proteomes" id="UP001143910">
    <property type="component" value="Unassembled WGS sequence"/>
</dbReference>
<name>A0ACC1MX81_9HYPO</name>
<evidence type="ECO:0000313" key="2">
    <source>
        <dbReference type="Proteomes" id="UP001143910"/>
    </source>
</evidence>
<protein>
    <submittedName>
        <fullName evidence="1">Uncharacterized protein</fullName>
    </submittedName>
</protein>
<evidence type="ECO:0000313" key="1">
    <source>
        <dbReference type="EMBL" id="KAJ2970856.1"/>
    </source>
</evidence>
<comment type="caution">
    <text evidence="1">The sequence shown here is derived from an EMBL/GenBank/DDBJ whole genome shotgun (WGS) entry which is preliminary data.</text>
</comment>
<proteinExistence type="predicted"/>
<reference evidence="1" key="1">
    <citation type="submission" date="2022-08" db="EMBL/GenBank/DDBJ databases">
        <title>Genome Sequence of Lecanicillium fungicola.</title>
        <authorList>
            <person name="Buettner E."/>
        </authorList>
    </citation>
    <scope>NUCLEOTIDE SEQUENCE</scope>
    <source>
        <strain evidence="1">Babe33</strain>
    </source>
</reference>
<gene>
    <name evidence="1" type="ORF">NQ176_g7981</name>
</gene>
<organism evidence="1 2">
    <name type="scientific">Zarea fungicola</name>
    <dbReference type="NCBI Taxonomy" id="93591"/>
    <lineage>
        <taxon>Eukaryota</taxon>
        <taxon>Fungi</taxon>
        <taxon>Dikarya</taxon>
        <taxon>Ascomycota</taxon>
        <taxon>Pezizomycotina</taxon>
        <taxon>Sordariomycetes</taxon>
        <taxon>Hypocreomycetidae</taxon>
        <taxon>Hypocreales</taxon>
        <taxon>Cordycipitaceae</taxon>
        <taxon>Zarea</taxon>
    </lineage>
</organism>
<sequence length="483" mass="53839">MNAADDDLDLKIQKLSSDLIVDLDKALITFLRKPDGNGGTRVRSYVRARDAFAATCDVIDNFQELPQLLDPHLPKWIPFLAQSYLENLTDPRRSAAKRGTSGKSTALVPVSYAISKILYTFCKVRGEKVIVRFLNAEAKYLELLLSSIEEAELETAAANLSPDPDALFTPVQGWAWEQRYIALLWLSHLLFAPFDLSTISSVEFEDAAVPEIEGLQLQDNLPGITLRMLPLAIKYLATAGKERDAAKALLVRMSMRKDMQSLGVLDSLIGWALTSLRPRKDVEQHRPAYFYLGILSFLAAVLRSSSETSDLDRHLSSIFNAVHAVTFNDTEVSKTVNALALARKMIIKVLRSVVVTLLRKANKDMQSMEVTETAIGYLLESLSDNDTPVRMSASKSLSVVTLKLDPDMAAQVVEAVLESLNRNVLWNKEEMKQGARPVRDLSAVNHLEWHGLVLTLSHLLYRRSPPREAALGYYTRLATGFII</sequence>
<dbReference type="EMBL" id="JANJQO010001455">
    <property type="protein sequence ID" value="KAJ2970856.1"/>
    <property type="molecule type" value="Genomic_DNA"/>
</dbReference>